<dbReference type="FunFam" id="1.10.287.1150:FF:000004">
    <property type="entry name" value="2-oxoglutarate dehydrogenase E1 component"/>
    <property type="match status" value="1"/>
</dbReference>
<dbReference type="Gene3D" id="3.40.50.970">
    <property type="match status" value="1"/>
</dbReference>
<dbReference type="PANTHER" id="PTHR23152">
    <property type="entry name" value="2-OXOGLUTARATE DEHYDROGENASE"/>
    <property type="match status" value="1"/>
</dbReference>
<proteinExistence type="predicted"/>
<dbReference type="GO" id="GO:0005829">
    <property type="term" value="C:cytosol"/>
    <property type="evidence" value="ECO:0007669"/>
    <property type="project" value="TreeGrafter"/>
</dbReference>
<dbReference type="Pfam" id="PF00676">
    <property type="entry name" value="E1_dh"/>
    <property type="match status" value="1"/>
</dbReference>
<evidence type="ECO:0000313" key="6">
    <source>
        <dbReference type="EMBL" id="VAW96281.1"/>
    </source>
</evidence>
<dbReference type="Gene3D" id="1.10.287.1150">
    <property type="entry name" value="TPP helical domain"/>
    <property type="match status" value="1"/>
</dbReference>
<comment type="cofactor">
    <cofactor evidence="1">
        <name>thiamine diphosphate</name>
        <dbReference type="ChEBI" id="CHEBI:58937"/>
    </cofactor>
</comment>
<dbReference type="InterPro" id="IPR029061">
    <property type="entry name" value="THDP-binding"/>
</dbReference>
<accession>A0A3B0ZWX1</accession>
<evidence type="ECO:0000259" key="4">
    <source>
        <dbReference type="Pfam" id="PF00676"/>
    </source>
</evidence>
<keyword evidence="2 6" id="KW-0560">Oxidoreductase</keyword>
<sequence length="553" mass="62244">MKDLYESSYLYSANAPFVEARYADYLRDPGSVGEDWRDFFRQMQAPEAEPDHTMIREEFARLARQPRAPQLAAAGATPSASCVDAKQVAVLQLINAYRFRGHQNADLDPLHLREKILVPELHPAFHKLDDDDMDRVFNTGSLVGPERAPLRDILRSLRRIYCGHLGVEYMHITDTQEKRWLQQRLEGPEADPLLAENKQREIMERIVAASEFEKYLHTRYVGQKRFSLEGAECLIPLLHQLVQQAGEQGVSEVVLGMAHRGRLNVLTNILGKAPASLFEEFEGKSAGAAKNGSGDVKYHQGFSSDIRTSGGIVHFALLFNPSHLEIVDPVVGGSVRARQHRRKDTLGNSVLPVLIHGDAAFSGQGVVMENFNMSQARGFSIGGTVHIIINNQIGFTTSNPLDSRSTTYCTEVARMIQAPILHVNGDDPEAVARAIRIALDFRMVYHKDVVVDLVCYRRHGHSEADEPAATQPMMYKKIRHHARVGQLYADLLVDQGVMTEDDIDALTRHYRERLDAGETVAPCIATEAFDKPYWVDWRPYLDGRWDEDVDTRI</sequence>
<gene>
    <name evidence="6" type="ORF">MNBD_GAMMA20-1120</name>
</gene>
<dbReference type="GO" id="GO:0004591">
    <property type="term" value="F:oxoglutarate dehydrogenase (succinyl-transferring) activity"/>
    <property type="evidence" value="ECO:0007669"/>
    <property type="project" value="UniProtKB-EC"/>
</dbReference>
<reference evidence="6" key="1">
    <citation type="submission" date="2018-06" db="EMBL/GenBank/DDBJ databases">
        <authorList>
            <person name="Zhirakovskaya E."/>
        </authorList>
    </citation>
    <scope>NUCLEOTIDE SEQUENCE</scope>
</reference>
<feature type="domain" description="Dehydrogenase E1 component" evidence="4">
    <location>
        <begin position="205"/>
        <end position="515"/>
    </location>
</feature>
<dbReference type="AlphaFoldDB" id="A0A3B0ZWX1"/>
<organism evidence="6">
    <name type="scientific">hydrothermal vent metagenome</name>
    <dbReference type="NCBI Taxonomy" id="652676"/>
    <lineage>
        <taxon>unclassified sequences</taxon>
        <taxon>metagenomes</taxon>
        <taxon>ecological metagenomes</taxon>
    </lineage>
</organism>
<dbReference type="InterPro" id="IPR001017">
    <property type="entry name" value="DH_E1"/>
</dbReference>
<dbReference type="InterPro" id="IPR011603">
    <property type="entry name" value="2oxoglutarate_DH_E1"/>
</dbReference>
<feature type="non-terminal residue" evidence="6">
    <location>
        <position position="553"/>
    </location>
</feature>
<evidence type="ECO:0000256" key="1">
    <source>
        <dbReference type="ARBA" id="ARBA00001964"/>
    </source>
</evidence>
<dbReference type="SUPFAM" id="SSF52518">
    <property type="entry name" value="Thiamin diphosphate-binding fold (THDP-binding)"/>
    <property type="match status" value="1"/>
</dbReference>
<dbReference type="CDD" id="cd02016">
    <property type="entry name" value="TPP_E1_OGDC_like"/>
    <property type="match status" value="1"/>
</dbReference>
<dbReference type="EMBL" id="UOFU01000090">
    <property type="protein sequence ID" value="VAW96281.1"/>
    <property type="molecule type" value="Genomic_DNA"/>
</dbReference>
<feature type="domain" description="2-oxoglutarate dehydrogenase E1 component N-terminal" evidence="5">
    <location>
        <begin position="7"/>
        <end position="45"/>
    </location>
</feature>
<dbReference type="InterPro" id="IPR032106">
    <property type="entry name" value="2-oxogl_dehyd_N"/>
</dbReference>
<dbReference type="PANTHER" id="PTHR23152:SF4">
    <property type="entry name" value="2-OXOADIPATE DEHYDROGENASE COMPLEX COMPONENT E1"/>
    <property type="match status" value="1"/>
</dbReference>
<dbReference type="GO" id="GO:0006099">
    <property type="term" value="P:tricarboxylic acid cycle"/>
    <property type="evidence" value="ECO:0007669"/>
    <property type="project" value="TreeGrafter"/>
</dbReference>
<evidence type="ECO:0000259" key="5">
    <source>
        <dbReference type="Pfam" id="PF16078"/>
    </source>
</evidence>
<evidence type="ECO:0000256" key="3">
    <source>
        <dbReference type="ARBA" id="ARBA00023052"/>
    </source>
</evidence>
<dbReference type="GO" id="GO:0045252">
    <property type="term" value="C:oxoglutarate dehydrogenase complex"/>
    <property type="evidence" value="ECO:0007669"/>
    <property type="project" value="TreeGrafter"/>
</dbReference>
<protein>
    <submittedName>
        <fullName evidence="6">2-oxoglutarate dehydrogenase E1 component</fullName>
        <ecNumber evidence="6">1.2.4.2</ecNumber>
    </submittedName>
</protein>
<dbReference type="Pfam" id="PF16078">
    <property type="entry name" value="2-oxogl_dehyd_N"/>
    <property type="match status" value="1"/>
</dbReference>
<dbReference type="EC" id="1.2.4.2" evidence="6"/>
<dbReference type="GO" id="GO:0030976">
    <property type="term" value="F:thiamine pyrophosphate binding"/>
    <property type="evidence" value="ECO:0007669"/>
    <property type="project" value="InterPro"/>
</dbReference>
<keyword evidence="3" id="KW-0786">Thiamine pyrophosphate</keyword>
<name>A0A3B0ZWX1_9ZZZZ</name>
<evidence type="ECO:0000256" key="2">
    <source>
        <dbReference type="ARBA" id="ARBA00023002"/>
    </source>
</evidence>